<accession>A0AA41WB61</accession>
<dbReference type="EMBL" id="JAMSLR010000005">
    <property type="protein sequence ID" value="MCM8749367.1"/>
    <property type="molecule type" value="Genomic_DNA"/>
</dbReference>
<dbReference type="Pfam" id="PF14016">
    <property type="entry name" value="DUF4232"/>
    <property type="match status" value="1"/>
</dbReference>
<keyword evidence="3" id="KW-1185">Reference proteome</keyword>
<feature type="domain" description="DUF4232" evidence="1">
    <location>
        <begin position="110"/>
        <end position="240"/>
    </location>
</feature>
<organism evidence="2 3">
    <name type="scientific">Thermalbibacter longus</name>
    <dbReference type="NCBI Taxonomy" id="2951981"/>
    <lineage>
        <taxon>Bacteria</taxon>
        <taxon>Pseudomonadati</taxon>
        <taxon>Thermomicrobiota</taxon>
        <taxon>Thermomicrobia</taxon>
        <taxon>Thermomicrobiales</taxon>
        <taxon>Thermomicrobiaceae</taxon>
        <taxon>Thermalbibacter</taxon>
    </lineage>
</organism>
<evidence type="ECO:0000313" key="2">
    <source>
        <dbReference type="EMBL" id="MCM8749367.1"/>
    </source>
</evidence>
<comment type="caution">
    <text evidence="2">The sequence shown here is derived from an EMBL/GenBank/DDBJ whole genome shotgun (WGS) entry which is preliminary data.</text>
</comment>
<dbReference type="InterPro" id="IPR025326">
    <property type="entry name" value="DUF4232"/>
</dbReference>
<reference evidence="2" key="1">
    <citation type="submission" date="2022-06" db="EMBL/GenBank/DDBJ databases">
        <title>CFH 74404 Thermomicrobiaceae sp.</title>
        <authorList>
            <person name="Ming H."/>
            <person name="Li W.-J."/>
            <person name="Zhao Z."/>
        </authorList>
    </citation>
    <scope>NUCLEOTIDE SEQUENCE</scope>
    <source>
        <strain evidence="2">CFH 74404</strain>
    </source>
</reference>
<protein>
    <submittedName>
        <fullName evidence="2">DUF4232 domain-containing protein</fullName>
    </submittedName>
</protein>
<name>A0AA41WB61_9BACT</name>
<dbReference type="Proteomes" id="UP001165306">
    <property type="component" value="Unassembled WGS sequence"/>
</dbReference>
<evidence type="ECO:0000259" key="1">
    <source>
        <dbReference type="Pfam" id="PF14016"/>
    </source>
</evidence>
<sequence length="276" mass="28108">MSIRLLTLAARSLPAGSASRRRWRRRGYATWATLTLAALLALACRTAPPTSPSPPPSPTAVIPLPTSAATPMPGIALPTPTATVAAPTSPIPAIMPPTPSPAAATLPPPCTAQQLEAAFIGVTAATGNALGVFALRNTGDQPCTLQGYVQLILLNAQGQPIQMPAQQTTQALFGQTVPPPSPVVLPPGTPPLTPPRSAATAGHAFVRVIWTNICGDGVNPAAIAIVPPGDTQPIPVAIDPSWQTAFTICAHIGPKPAGLRILPIEATPPSGLDLSS</sequence>
<proteinExistence type="predicted"/>
<dbReference type="RefSeq" id="WP_284057147.1">
    <property type="nucleotide sequence ID" value="NZ_JAMSLR010000005.1"/>
</dbReference>
<evidence type="ECO:0000313" key="3">
    <source>
        <dbReference type="Proteomes" id="UP001165306"/>
    </source>
</evidence>
<dbReference type="PRINTS" id="PR01217">
    <property type="entry name" value="PRICHEXTENSN"/>
</dbReference>
<dbReference type="AlphaFoldDB" id="A0AA41WB61"/>
<gene>
    <name evidence="2" type="ORF">NET02_09435</name>
</gene>